<feature type="compositionally biased region" description="Polar residues" evidence="2">
    <location>
        <begin position="1"/>
        <end position="12"/>
    </location>
</feature>
<dbReference type="Proteomes" id="UP000076881">
    <property type="component" value="Unassembled WGS sequence"/>
</dbReference>
<dbReference type="STRING" id="1081108.A0A167V002"/>
<dbReference type="GO" id="GO:0005737">
    <property type="term" value="C:cytoplasm"/>
    <property type="evidence" value="ECO:0007669"/>
    <property type="project" value="TreeGrafter"/>
</dbReference>
<dbReference type="EMBL" id="AZHF01000018">
    <property type="protein sequence ID" value="OAA62079.1"/>
    <property type="molecule type" value="Genomic_DNA"/>
</dbReference>
<evidence type="ECO:0000256" key="1">
    <source>
        <dbReference type="ARBA" id="ARBA00023002"/>
    </source>
</evidence>
<dbReference type="PANTHER" id="PTHR10801">
    <property type="entry name" value="24-DEHYDROCHOLESTEROL REDUCTASE"/>
    <property type="match status" value="1"/>
</dbReference>
<comment type="caution">
    <text evidence="3">The sequence shown here is derived from an EMBL/GenBank/DDBJ whole genome shotgun (WGS) entry which is preliminary data.</text>
</comment>
<evidence type="ECO:0000313" key="3">
    <source>
        <dbReference type="EMBL" id="OAA62079.1"/>
    </source>
</evidence>
<accession>A0A167V002</accession>
<organism evidence="3 4">
    <name type="scientific">Akanthomyces lecanii RCEF 1005</name>
    <dbReference type="NCBI Taxonomy" id="1081108"/>
    <lineage>
        <taxon>Eukaryota</taxon>
        <taxon>Fungi</taxon>
        <taxon>Dikarya</taxon>
        <taxon>Ascomycota</taxon>
        <taxon>Pezizomycotina</taxon>
        <taxon>Sordariomycetes</taxon>
        <taxon>Hypocreomycetidae</taxon>
        <taxon>Hypocreales</taxon>
        <taxon>Cordycipitaceae</taxon>
        <taxon>Akanthomyces</taxon>
        <taxon>Cordyceps confragosa</taxon>
    </lineage>
</organism>
<reference evidence="3 4" key="1">
    <citation type="journal article" date="2016" name="Genome Biol. Evol.">
        <title>Divergent and convergent evolution of fungal pathogenicity.</title>
        <authorList>
            <person name="Shang Y."/>
            <person name="Xiao G."/>
            <person name="Zheng P."/>
            <person name="Cen K."/>
            <person name="Zhan S."/>
            <person name="Wang C."/>
        </authorList>
    </citation>
    <scope>NUCLEOTIDE SEQUENCE [LARGE SCALE GENOMIC DNA]</scope>
    <source>
        <strain evidence="3 4">RCEF 1005</strain>
    </source>
</reference>
<evidence type="ECO:0000313" key="4">
    <source>
        <dbReference type="Proteomes" id="UP000076881"/>
    </source>
</evidence>
<dbReference type="PANTHER" id="PTHR10801:SF0">
    <property type="entry name" value="DELTA(24)-STEROL REDUCTASE"/>
    <property type="match status" value="1"/>
</dbReference>
<dbReference type="GO" id="GO:0016628">
    <property type="term" value="F:oxidoreductase activity, acting on the CH-CH group of donors, NAD or NADP as acceptor"/>
    <property type="evidence" value="ECO:0007669"/>
    <property type="project" value="TreeGrafter"/>
</dbReference>
<dbReference type="GO" id="GO:0008202">
    <property type="term" value="P:steroid metabolic process"/>
    <property type="evidence" value="ECO:0007669"/>
    <property type="project" value="TreeGrafter"/>
</dbReference>
<sequence>MVNTTESGQAAQSGDAKLPRAAIDKQPRKVGESVNDATHHESEHGKTKDQSHAKDDGDDSIVPKKLQEKLPESVERVVPNALHNTGDKLAWSAFMICAVNLKQHIGIICSAQLMPQRYQRIAAKSVLNFYPLQLDYGSARESEAHLVLYTSNLGLKEFAHGATKQSITNLGCACQSSPPILSGRLEGAWIRCNIHLDCGFAHDILWRGVDDLSNDKVFSAKLEAQALQQRYLDGDVVRPLWLHPYLFRRVCAARASPSAHPPSDRLSVRNVFDLGVYGVPPKVTRMESWDAIKEVRRVEKFARDRRGYQLSYTDSFMTRTEFEERFDHQLYRECRRKYNAIGAFPEIYDKIRSKYCPTDITEK</sequence>
<protein>
    <submittedName>
        <fullName evidence="3">24-dehydrocholesterol reductase</fullName>
    </submittedName>
</protein>
<gene>
    <name evidence="3" type="ORF">LEL_10743</name>
</gene>
<dbReference type="OrthoDB" id="2559882at2759"/>
<keyword evidence="1" id="KW-0560">Oxidoreductase</keyword>
<keyword evidence="4" id="KW-1185">Reference proteome</keyword>
<proteinExistence type="predicted"/>
<name>A0A167V002_CORDF</name>
<dbReference type="AlphaFoldDB" id="A0A167V002"/>
<feature type="compositionally biased region" description="Basic and acidic residues" evidence="2">
    <location>
        <begin position="22"/>
        <end position="70"/>
    </location>
</feature>
<dbReference type="GO" id="GO:0016020">
    <property type="term" value="C:membrane"/>
    <property type="evidence" value="ECO:0007669"/>
    <property type="project" value="TreeGrafter"/>
</dbReference>
<feature type="region of interest" description="Disordered" evidence="2">
    <location>
        <begin position="1"/>
        <end position="70"/>
    </location>
</feature>
<evidence type="ECO:0000256" key="2">
    <source>
        <dbReference type="SAM" id="MobiDB-lite"/>
    </source>
</evidence>
<dbReference type="InterPro" id="IPR040165">
    <property type="entry name" value="Diminuto-like"/>
</dbReference>